<dbReference type="AlphaFoldDB" id="A0A917I9P6"/>
<reference evidence="1" key="1">
    <citation type="journal article" date="2014" name="Int. J. Syst. Evol. Microbiol.">
        <title>Complete genome sequence of Corynebacterium casei LMG S-19264T (=DSM 44701T), isolated from a smear-ripened cheese.</title>
        <authorList>
            <consortium name="US DOE Joint Genome Institute (JGI-PGF)"/>
            <person name="Walter F."/>
            <person name="Albersmeier A."/>
            <person name="Kalinowski J."/>
            <person name="Ruckert C."/>
        </authorList>
    </citation>
    <scope>NUCLEOTIDE SEQUENCE</scope>
    <source>
        <strain evidence="1">CGMCC 1.12214</strain>
    </source>
</reference>
<sequence length="603" mass="64634">MVGGRDGRRRRRVLVYGDVVRRVAPAAEWAELGRAWAQARAAGPGLPRHSALVQAFIATAELAQGVADAEAQASGLDQPGKATTTVMNHLRQMAAEVLSSWTNGFAGDPGPERPWPPLHAETIPSEVTCKRGEGYAYYALYPEAFGAAARALQGGHGLRVIGLRSIGTGLAAMVAAGAKVGTPLTLRPQGDPFGRAVEPGPDTAANLLADPDAQFAIVDEGPGLSGSSFAGAARWLESRGVARGRIHLFPSHAGEPGAAVPAERRDWWRTARKHCVTFDELVRAPSSPDHRLERWIAGVVGSPEGPLEDLSGGRWRETLASADWPAVNAWQERLKYRVRAGGRSWLAKFSGVDALGAAALPRARTLAGMGFCPEPAGWAHGFLIERWRDDARILQPAEAHDQAFDRRLASYLGFRARMFPAPTAGASLEQLAHMLEINAIEALGPDANSAVESYRRGAAALQRHVRPVVTDNRLHAHEWIVTRDGSVLKTDAIDHAFAHDLVGCQDIAWDVAGAGVEFALSPDAVARLRAEVAAAAEHDVSPDLVRFLTPCYAAFQLGWWSMAANAHGGWPDEQRRLQAAAARYRDALATLLLTSGERTGSGR</sequence>
<dbReference type="EMBL" id="BMES01000002">
    <property type="protein sequence ID" value="GGH28629.1"/>
    <property type="molecule type" value="Genomic_DNA"/>
</dbReference>
<evidence type="ECO:0000313" key="1">
    <source>
        <dbReference type="EMBL" id="GGH28629.1"/>
    </source>
</evidence>
<accession>A0A917I9P6</accession>
<comment type="caution">
    <text evidence="1">The sequence shown here is derived from an EMBL/GenBank/DDBJ whole genome shotgun (WGS) entry which is preliminary data.</text>
</comment>
<gene>
    <name evidence="1" type="ORF">GCM10007036_37960</name>
</gene>
<protein>
    <submittedName>
        <fullName evidence="1">Uncharacterized protein</fullName>
    </submittedName>
</protein>
<keyword evidence="2" id="KW-1185">Reference proteome</keyword>
<reference evidence="1" key="2">
    <citation type="submission" date="2020-09" db="EMBL/GenBank/DDBJ databases">
        <authorList>
            <person name="Sun Q."/>
            <person name="Zhou Y."/>
        </authorList>
    </citation>
    <scope>NUCLEOTIDE SEQUENCE</scope>
    <source>
        <strain evidence="1">CGMCC 1.12214</strain>
    </source>
</reference>
<organism evidence="1 2">
    <name type="scientific">Alsobacter metallidurans</name>
    <dbReference type="NCBI Taxonomy" id="340221"/>
    <lineage>
        <taxon>Bacteria</taxon>
        <taxon>Pseudomonadati</taxon>
        <taxon>Pseudomonadota</taxon>
        <taxon>Alphaproteobacteria</taxon>
        <taxon>Hyphomicrobiales</taxon>
        <taxon>Alsobacteraceae</taxon>
        <taxon>Alsobacter</taxon>
    </lineage>
</organism>
<evidence type="ECO:0000313" key="2">
    <source>
        <dbReference type="Proteomes" id="UP000603912"/>
    </source>
</evidence>
<proteinExistence type="predicted"/>
<name>A0A917I9P6_9HYPH</name>
<dbReference type="Proteomes" id="UP000603912">
    <property type="component" value="Unassembled WGS sequence"/>
</dbReference>